<dbReference type="AlphaFoldDB" id="A0A6M3IYT6"/>
<dbReference type="EMBL" id="MT141463">
    <property type="protein sequence ID" value="QJA62167.1"/>
    <property type="molecule type" value="Genomic_DNA"/>
</dbReference>
<keyword evidence="1" id="KW-0175">Coiled coil</keyword>
<sequence>MDTMEIRGRIQRLKDALEFLEKEYLLKKMAMVARIEALEAMSNKNKIVGKPSPVGISLEPMTD</sequence>
<accession>A0A6M3IYT6</accession>
<reference evidence="2" key="1">
    <citation type="submission" date="2020-03" db="EMBL/GenBank/DDBJ databases">
        <title>The deep terrestrial virosphere.</title>
        <authorList>
            <person name="Holmfeldt K."/>
            <person name="Nilsson E."/>
            <person name="Simone D."/>
            <person name="Lopez-Fernandez M."/>
            <person name="Wu X."/>
            <person name="de Brujin I."/>
            <person name="Lundin D."/>
            <person name="Andersson A."/>
            <person name="Bertilsson S."/>
            <person name="Dopson M."/>
        </authorList>
    </citation>
    <scope>NUCLEOTIDE SEQUENCE</scope>
    <source>
        <strain evidence="2">MM415B00820</strain>
    </source>
</reference>
<proteinExistence type="predicted"/>
<evidence type="ECO:0000313" key="2">
    <source>
        <dbReference type="EMBL" id="QJA62167.1"/>
    </source>
</evidence>
<name>A0A6M3IYT6_9ZZZZ</name>
<feature type="coiled-coil region" evidence="1">
    <location>
        <begin position="3"/>
        <end position="30"/>
    </location>
</feature>
<gene>
    <name evidence="2" type="ORF">MM415B00820_0029</name>
</gene>
<protein>
    <submittedName>
        <fullName evidence="2">Uncharacterized protein</fullName>
    </submittedName>
</protein>
<organism evidence="2">
    <name type="scientific">viral metagenome</name>
    <dbReference type="NCBI Taxonomy" id="1070528"/>
    <lineage>
        <taxon>unclassified sequences</taxon>
        <taxon>metagenomes</taxon>
        <taxon>organismal metagenomes</taxon>
    </lineage>
</organism>
<evidence type="ECO:0000256" key="1">
    <source>
        <dbReference type="SAM" id="Coils"/>
    </source>
</evidence>